<dbReference type="GO" id="GO:0003700">
    <property type="term" value="F:DNA-binding transcription factor activity"/>
    <property type="evidence" value="ECO:0007669"/>
    <property type="project" value="InterPro"/>
</dbReference>
<comment type="caution">
    <text evidence="13">The sequence shown here is derived from an EMBL/GenBank/DDBJ whole genome shotgun (WGS) entry which is preliminary data.</text>
</comment>
<dbReference type="InterPro" id="IPR018060">
    <property type="entry name" value="HTH_AraC"/>
</dbReference>
<dbReference type="AlphaFoldDB" id="A0A9D3AHW9"/>
<comment type="function">
    <text evidence="9">May play the central regulatory role in sporulation. It may be an element of the effector pathway responsible for the activation of sporulation genes in response to nutritional stress. Spo0A may act in concert with spo0H (a sigma factor) to control the expression of some genes that are critical to the sporulation process.</text>
</comment>
<feature type="modified residue" description="4-aspartylphosphate" evidence="10">
    <location>
        <position position="57"/>
    </location>
</feature>
<dbReference type="InterPro" id="IPR001789">
    <property type="entry name" value="Sig_transdc_resp-reg_receiver"/>
</dbReference>
<keyword evidence="5" id="KW-0902">Two-component regulatory system</keyword>
<dbReference type="PROSITE" id="PS01124">
    <property type="entry name" value="HTH_ARAC_FAMILY_2"/>
    <property type="match status" value="1"/>
</dbReference>
<dbReference type="SMART" id="SM00342">
    <property type="entry name" value="HTH_ARAC"/>
    <property type="match status" value="1"/>
</dbReference>
<evidence type="ECO:0000256" key="2">
    <source>
        <dbReference type="ARBA" id="ARBA00018672"/>
    </source>
</evidence>
<dbReference type="CDD" id="cd17536">
    <property type="entry name" value="REC_YesN-like"/>
    <property type="match status" value="1"/>
</dbReference>
<evidence type="ECO:0000256" key="9">
    <source>
        <dbReference type="ARBA" id="ARBA00024867"/>
    </source>
</evidence>
<evidence type="ECO:0000313" key="14">
    <source>
        <dbReference type="Proteomes" id="UP000813420"/>
    </source>
</evidence>
<keyword evidence="4 10" id="KW-0597">Phosphoprotein</keyword>
<dbReference type="SUPFAM" id="SSF52172">
    <property type="entry name" value="CheY-like"/>
    <property type="match status" value="1"/>
</dbReference>
<dbReference type="PANTHER" id="PTHR42713">
    <property type="entry name" value="HISTIDINE KINASE-RELATED"/>
    <property type="match status" value="1"/>
</dbReference>
<dbReference type="GO" id="GO:0005737">
    <property type="term" value="C:cytoplasm"/>
    <property type="evidence" value="ECO:0007669"/>
    <property type="project" value="UniProtKB-SubCell"/>
</dbReference>
<keyword evidence="7" id="KW-0238">DNA-binding</keyword>
<dbReference type="Gene3D" id="3.40.50.2300">
    <property type="match status" value="1"/>
</dbReference>
<dbReference type="SMART" id="SM00448">
    <property type="entry name" value="REC"/>
    <property type="match status" value="1"/>
</dbReference>
<reference evidence="13" key="2">
    <citation type="submission" date="2021-09" db="EMBL/GenBank/DDBJ databases">
        <authorList>
            <person name="Gilroy R."/>
        </authorList>
    </citation>
    <scope>NUCLEOTIDE SEQUENCE</scope>
    <source>
        <strain evidence="13">USAMLcec4-12693</strain>
    </source>
</reference>
<evidence type="ECO:0000256" key="4">
    <source>
        <dbReference type="ARBA" id="ARBA00022553"/>
    </source>
</evidence>
<dbReference type="RefSeq" id="WP_070088018.1">
    <property type="nucleotide sequence ID" value="NZ_CABMJS010000007.1"/>
</dbReference>
<organism evidence="13 14">
    <name type="scientific">Merdimonas faecis</name>
    <dbReference type="NCBI Taxonomy" id="1653435"/>
    <lineage>
        <taxon>Bacteria</taxon>
        <taxon>Bacillati</taxon>
        <taxon>Bacillota</taxon>
        <taxon>Clostridia</taxon>
        <taxon>Lachnospirales</taxon>
        <taxon>Lachnospiraceae</taxon>
        <taxon>Merdimonas</taxon>
    </lineage>
</organism>
<dbReference type="Gene3D" id="1.10.10.60">
    <property type="entry name" value="Homeodomain-like"/>
    <property type="match status" value="2"/>
</dbReference>
<evidence type="ECO:0000256" key="5">
    <source>
        <dbReference type="ARBA" id="ARBA00023012"/>
    </source>
</evidence>
<dbReference type="InterPro" id="IPR011006">
    <property type="entry name" value="CheY-like_superfamily"/>
</dbReference>
<dbReference type="InterPro" id="IPR009057">
    <property type="entry name" value="Homeodomain-like_sf"/>
</dbReference>
<comment type="subcellular location">
    <subcellularLocation>
        <location evidence="1">Cytoplasm</location>
    </subcellularLocation>
</comment>
<dbReference type="Pfam" id="PF00072">
    <property type="entry name" value="Response_reg"/>
    <property type="match status" value="1"/>
</dbReference>
<dbReference type="PANTHER" id="PTHR42713:SF3">
    <property type="entry name" value="TRANSCRIPTIONAL REGULATORY PROTEIN HPTR"/>
    <property type="match status" value="1"/>
</dbReference>
<dbReference type="PROSITE" id="PS00041">
    <property type="entry name" value="HTH_ARAC_FAMILY_1"/>
    <property type="match status" value="1"/>
</dbReference>
<dbReference type="OrthoDB" id="9794370at2"/>
<dbReference type="SUPFAM" id="SSF46689">
    <property type="entry name" value="Homeodomain-like"/>
    <property type="match status" value="2"/>
</dbReference>
<dbReference type="Pfam" id="PF12833">
    <property type="entry name" value="HTH_18"/>
    <property type="match status" value="1"/>
</dbReference>
<name>A0A9D3AHW9_9FIRM</name>
<evidence type="ECO:0000256" key="6">
    <source>
        <dbReference type="ARBA" id="ARBA00023015"/>
    </source>
</evidence>
<keyword evidence="6" id="KW-0805">Transcription regulation</keyword>
<reference evidence="13" key="1">
    <citation type="journal article" date="2021" name="PeerJ">
        <title>Extensive microbial diversity within the chicken gut microbiome revealed by metagenomics and culture.</title>
        <authorList>
            <person name="Gilroy R."/>
            <person name="Ravi A."/>
            <person name="Getino M."/>
            <person name="Pursley I."/>
            <person name="Horton D.L."/>
            <person name="Alikhan N.F."/>
            <person name="Baker D."/>
            <person name="Gharbi K."/>
            <person name="Hall N."/>
            <person name="Watson M."/>
            <person name="Adriaenssens E.M."/>
            <person name="Foster-Nyarko E."/>
            <person name="Jarju S."/>
            <person name="Secka A."/>
            <person name="Antonio M."/>
            <person name="Oren A."/>
            <person name="Chaudhuri R.R."/>
            <person name="La Ragione R."/>
            <person name="Hildebrand F."/>
            <person name="Pallen M.J."/>
        </authorList>
    </citation>
    <scope>NUCLEOTIDE SEQUENCE</scope>
    <source>
        <strain evidence="13">USAMLcec4-12693</strain>
    </source>
</reference>
<proteinExistence type="predicted"/>
<gene>
    <name evidence="13" type="ORF">K8V39_00615</name>
</gene>
<evidence type="ECO:0000259" key="12">
    <source>
        <dbReference type="PROSITE" id="PS50110"/>
    </source>
</evidence>
<dbReference type="InterPro" id="IPR051552">
    <property type="entry name" value="HptR"/>
</dbReference>
<evidence type="ECO:0000256" key="10">
    <source>
        <dbReference type="PROSITE-ProRule" id="PRU00169"/>
    </source>
</evidence>
<dbReference type="Proteomes" id="UP000813420">
    <property type="component" value="Unassembled WGS sequence"/>
</dbReference>
<keyword evidence="8" id="KW-0804">Transcription</keyword>
<dbReference type="GO" id="GO:0043565">
    <property type="term" value="F:sequence-specific DNA binding"/>
    <property type="evidence" value="ECO:0007669"/>
    <property type="project" value="InterPro"/>
</dbReference>
<feature type="domain" description="HTH araC/xylS-type" evidence="11">
    <location>
        <begin position="429"/>
        <end position="528"/>
    </location>
</feature>
<dbReference type="PROSITE" id="PS50110">
    <property type="entry name" value="RESPONSE_REGULATORY"/>
    <property type="match status" value="1"/>
</dbReference>
<feature type="domain" description="Response regulatory" evidence="12">
    <location>
        <begin position="5"/>
        <end position="122"/>
    </location>
</feature>
<accession>A0A9D3AHW9</accession>
<evidence type="ECO:0000256" key="7">
    <source>
        <dbReference type="ARBA" id="ARBA00023125"/>
    </source>
</evidence>
<evidence type="ECO:0000256" key="8">
    <source>
        <dbReference type="ARBA" id="ARBA00023163"/>
    </source>
</evidence>
<evidence type="ECO:0000256" key="1">
    <source>
        <dbReference type="ARBA" id="ARBA00004496"/>
    </source>
</evidence>
<protein>
    <recommendedName>
        <fullName evidence="2">Stage 0 sporulation protein A homolog</fullName>
    </recommendedName>
</protein>
<dbReference type="EMBL" id="DYXE01000006">
    <property type="protein sequence ID" value="HJH48750.1"/>
    <property type="molecule type" value="Genomic_DNA"/>
</dbReference>
<evidence type="ECO:0000313" key="13">
    <source>
        <dbReference type="EMBL" id="HJH48750.1"/>
    </source>
</evidence>
<evidence type="ECO:0000256" key="3">
    <source>
        <dbReference type="ARBA" id="ARBA00022490"/>
    </source>
</evidence>
<dbReference type="InterPro" id="IPR018062">
    <property type="entry name" value="HTH_AraC-typ_CS"/>
</dbReference>
<evidence type="ECO:0000259" key="11">
    <source>
        <dbReference type="PROSITE" id="PS01124"/>
    </source>
</evidence>
<sequence>MELLRLVIVDDEPILLRGLLDTYDWAGMGFKVAGTAQSGEQAIQVIKEVKPHVVLTDIRMKQITGLMVMEEIQKTDLECLFIVLSAYRDFEYAQQACDLGAFAYLLKPIEDEKLRETMQNAYQTCMEQMEYEARYESWEKLLVGDGTSFQQVVVQKYVQGKIPEEKVEEVFQTLEDMPGNEDRFITVFADIDLAYKIISSLDYEASRFSLFKRMEEVFGQKFFYWRAEGGDSGSAFIIRTKNKMAVGELKNLLEEVKKETKSQVVSVISKPYKGIAGIRRSYLEAQQLFELARASGTGTFMEAENGIEEKASPEGQEARDKQIVKAVRKNSAKELKEAFVQFIYGLPDQEEQQRQYMHRVMLKTEIMLQASYGMTEDIKEKFQQFYNNLKILNAARTVDVCYKILCDVIEERQRVSQQDETRLFEGYLAEAAAYIDEHLQDEELSVVSVAAHVYLNPVYFGRVFKNTFQMTFKQYLLQKRMEKAKELLEMGRGSIGDICEAVGIHNPSYFSHLFKQYTGKLPSEYKKEYK</sequence>
<dbReference type="GO" id="GO:0000160">
    <property type="term" value="P:phosphorelay signal transduction system"/>
    <property type="evidence" value="ECO:0007669"/>
    <property type="project" value="UniProtKB-KW"/>
</dbReference>
<keyword evidence="3" id="KW-0963">Cytoplasm</keyword>